<dbReference type="NCBIfam" id="TIGR00121">
    <property type="entry name" value="birA_ligase"/>
    <property type="match status" value="1"/>
</dbReference>
<dbReference type="PANTHER" id="PTHR12835:SF5">
    <property type="entry name" value="BIOTIN--PROTEIN LIGASE"/>
    <property type="match status" value="1"/>
</dbReference>
<organism evidence="3 4">
    <name type="scientific">Candidatus Anoxymicrobium japonicum</name>
    <dbReference type="NCBI Taxonomy" id="2013648"/>
    <lineage>
        <taxon>Bacteria</taxon>
        <taxon>Bacillati</taxon>
        <taxon>Actinomycetota</taxon>
        <taxon>Candidatus Geothermincolia</taxon>
        <taxon>Candidatus Geothermincolales</taxon>
        <taxon>Candidatus Anoxymicrobiaceae</taxon>
        <taxon>Candidatus Anoxymicrobium</taxon>
    </lineage>
</organism>
<proteinExistence type="predicted"/>
<dbReference type="Pfam" id="PF03099">
    <property type="entry name" value="BPL_LplA_LipB"/>
    <property type="match status" value="1"/>
</dbReference>
<dbReference type="InterPro" id="IPR004408">
    <property type="entry name" value="Biotin_CoA_COase_ligase"/>
</dbReference>
<dbReference type="SUPFAM" id="SSF55681">
    <property type="entry name" value="Class II aaRS and biotin synthetases"/>
    <property type="match status" value="1"/>
</dbReference>
<dbReference type="PANTHER" id="PTHR12835">
    <property type="entry name" value="BIOTIN PROTEIN LIGASE"/>
    <property type="match status" value="1"/>
</dbReference>
<evidence type="ECO:0000256" key="1">
    <source>
        <dbReference type="ARBA" id="ARBA00022598"/>
    </source>
</evidence>
<dbReference type="PROSITE" id="PS51733">
    <property type="entry name" value="BPL_LPL_CATALYTIC"/>
    <property type="match status" value="1"/>
</dbReference>
<protein>
    <submittedName>
        <fullName evidence="3">Biotin--[acetyl-CoA-carboxylase] ligase</fullName>
    </submittedName>
</protein>
<evidence type="ECO:0000313" key="3">
    <source>
        <dbReference type="EMBL" id="PKQ27869.1"/>
    </source>
</evidence>
<reference evidence="3 4" key="1">
    <citation type="journal article" date="2017" name="ISME J.">
        <title>Potential for microbial H2 and metal transformations associated with novel bacteria and archaea in deep terrestrial subsurface sediments.</title>
        <authorList>
            <person name="Hernsdorf A.W."/>
            <person name="Amano Y."/>
            <person name="Miyakawa K."/>
            <person name="Ise K."/>
            <person name="Suzuki Y."/>
            <person name="Anantharaman K."/>
            <person name="Probst A."/>
            <person name="Burstein D."/>
            <person name="Thomas B.C."/>
            <person name="Banfield J.F."/>
        </authorList>
    </citation>
    <scope>NUCLEOTIDE SEQUENCE [LARGE SCALE GENOMIC DNA]</scope>
    <source>
        <strain evidence="3">HGW-Actinobacteria-3</strain>
    </source>
</reference>
<dbReference type="GO" id="GO:0004077">
    <property type="term" value="F:biotin--[biotin carboxyl-carrier protein] ligase activity"/>
    <property type="evidence" value="ECO:0007669"/>
    <property type="project" value="InterPro"/>
</dbReference>
<dbReference type="CDD" id="cd16442">
    <property type="entry name" value="BPL"/>
    <property type="match status" value="1"/>
</dbReference>
<dbReference type="Proteomes" id="UP000233654">
    <property type="component" value="Unassembled WGS sequence"/>
</dbReference>
<keyword evidence="1 3" id="KW-0436">Ligase</keyword>
<comment type="caution">
    <text evidence="3">The sequence shown here is derived from an EMBL/GenBank/DDBJ whole genome shotgun (WGS) entry which is preliminary data.</text>
</comment>
<evidence type="ECO:0000313" key="4">
    <source>
        <dbReference type="Proteomes" id="UP000233654"/>
    </source>
</evidence>
<feature type="domain" description="BPL/LPL catalytic" evidence="2">
    <location>
        <begin position="1"/>
        <end position="177"/>
    </location>
</feature>
<dbReference type="InterPro" id="IPR004143">
    <property type="entry name" value="BPL_LPL_catalytic"/>
</dbReference>
<dbReference type="Gene3D" id="3.30.930.10">
    <property type="entry name" value="Bira Bifunctional Protein, Domain 2"/>
    <property type="match status" value="1"/>
</dbReference>
<dbReference type="GO" id="GO:0005737">
    <property type="term" value="C:cytoplasm"/>
    <property type="evidence" value="ECO:0007669"/>
    <property type="project" value="TreeGrafter"/>
</dbReference>
<gene>
    <name evidence="3" type="ORF">CVT63_05680</name>
</gene>
<sequence>MAWRILEYEEIDSTNLEARRLVKAGEIRGGVAVWAHNQTRGRGRRGKPWWSAPGKSLTASLVFEEIESALATRLVSVSAVDAIRAAGGRGPLIKWPNDLVYGGRKVAGVLAESFRGPDGHFTVVGIGVNVGFSHAELDIPSRLPATSLLVEEERQFDIPGLLENLLASLDTRKATDASLLMKEYRELLAWTGETVSVSLPPTGRLVSGTLTGVDDSGALLLKVDETIMQIEACELLT</sequence>
<dbReference type="AlphaFoldDB" id="A0A2N3G576"/>
<dbReference type="InterPro" id="IPR045864">
    <property type="entry name" value="aa-tRNA-synth_II/BPL/LPL"/>
</dbReference>
<dbReference type="EMBL" id="PHEX01000047">
    <property type="protein sequence ID" value="PKQ27869.1"/>
    <property type="molecule type" value="Genomic_DNA"/>
</dbReference>
<evidence type="ECO:0000259" key="2">
    <source>
        <dbReference type="PROSITE" id="PS51733"/>
    </source>
</evidence>
<accession>A0A2N3G576</accession>
<dbReference type="Gene3D" id="2.30.30.100">
    <property type="match status" value="1"/>
</dbReference>
<name>A0A2N3G576_9ACTN</name>